<feature type="chain" id="PRO_5046513916" description="Secreted protein" evidence="1">
    <location>
        <begin position="16"/>
        <end position="104"/>
    </location>
</feature>
<reference evidence="2 3" key="1">
    <citation type="submission" date="2021-06" db="EMBL/GenBank/DDBJ databases">
        <authorList>
            <person name="Palmer J.M."/>
        </authorList>
    </citation>
    <scope>NUCLEOTIDE SEQUENCE [LARGE SCALE GENOMIC DNA]</scope>
    <source>
        <strain evidence="2 3">AS_MEX2019</strain>
        <tissue evidence="2">Muscle</tissue>
    </source>
</reference>
<sequence>MFYVLRGFFCYLCVAHTCGNVRWEFVFQPMPVCDCKLSCPVVRMLTTLILYIEPLAWEPICSASRSTPPPPPICLPLSNALGLTVSVSRGEKFTFYLQLCTTEL</sequence>
<dbReference type="Proteomes" id="UP001469553">
    <property type="component" value="Unassembled WGS sequence"/>
</dbReference>
<evidence type="ECO:0000313" key="3">
    <source>
        <dbReference type="Proteomes" id="UP001469553"/>
    </source>
</evidence>
<name>A0ABV0YX65_9TELE</name>
<keyword evidence="3" id="KW-1185">Reference proteome</keyword>
<evidence type="ECO:0008006" key="4">
    <source>
        <dbReference type="Google" id="ProtNLM"/>
    </source>
</evidence>
<accession>A0ABV0YX65</accession>
<gene>
    <name evidence="2" type="ORF">AMECASPLE_005788</name>
</gene>
<keyword evidence="1" id="KW-0732">Signal</keyword>
<evidence type="ECO:0000313" key="2">
    <source>
        <dbReference type="EMBL" id="MEQ2298498.1"/>
    </source>
</evidence>
<protein>
    <recommendedName>
        <fullName evidence="4">Secreted protein</fullName>
    </recommendedName>
</protein>
<feature type="signal peptide" evidence="1">
    <location>
        <begin position="1"/>
        <end position="15"/>
    </location>
</feature>
<proteinExistence type="predicted"/>
<organism evidence="2 3">
    <name type="scientific">Ameca splendens</name>
    <dbReference type="NCBI Taxonomy" id="208324"/>
    <lineage>
        <taxon>Eukaryota</taxon>
        <taxon>Metazoa</taxon>
        <taxon>Chordata</taxon>
        <taxon>Craniata</taxon>
        <taxon>Vertebrata</taxon>
        <taxon>Euteleostomi</taxon>
        <taxon>Actinopterygii</taxon>
        <taxon>Neopterygii</taxon>
        <taxon>Teleostei</taxon>
        <taxon>Neoteleostei</taxon>
        <taxon>Acanthomorphata</taxon>
        <taxon>Ovalentaria</taxon>
        <taxon>Atherinomorphae</taxon>
        <taxon>Cyprinodontiformes</taxon>
        <taxon>Goodeidae</taxon>
        <taxon>Ameca</taxon>
    </lineage>
</organism>
<evidence type="ECO:0000256" key="1">
    <source>
        <dbReference type="SAM" id="SignalP"/>
    </source>
</evidence>
<dbReference type="EMBL" id="JAHRIP010047295">
    <property type="protein sequence ID" value="MEQ2298498.1"/>
    <property type="molecule type" value="Genomic_DNA"/>
</dbReference>
<comment type="caution">
    <text evidence="2">The sequence shown here is derived from an EMBL/GenBank/DDBJ whole genome shotgun (WGS) entry which is preliminary data.</text>
</comment>